<keyword evidence="2" id="KW-0808">Transferase</keyword>
<evidence type="ECO:0000256" key="1">
    <source>
        <dbReference type="ARBA" id="ARBA00022603"/>
    </source>
</evidence>
<evidence type="ECO:0000259" key="4">
    <source>
        <dbReference type="Pfam" id="PF13847"/>
    </source>
</evidence>
<proteinExistence type="inferred from homology"/>
<name>A0A6J6IW20_9ZZZZ</name>
<dbReference type="InterPro" id="IPR002052">
    <property type="entry name" value="DNA_methylase_N6_adenine_CS"/>
</dbReference>
<dbReference type="Gene3D" id="1.10.8.10">
    <property type="entry name" value="DNA helicase RuvA subunit, C-terminal domain"/>
    <property type="match status" value="1"/>
</dbReference>
<dbReference type="SUPFAM" id="SSF53335">
    <property type="entry name" value="S-adenosyl-L-methionine-dependent methyltransferases"/>
    <property type="match status" value="1"/>
</dbReference>
<dbReference type="GO" id="GO:0003676">
    <property type="term" value="F:nucleic acid binding"/>
    <property type="evidence" value="ECO:0007669"/>
    <property type="project" value="InterPro"/>
</dbReference>
<dbReference type="EMBL" id="CAEZVO010000016">
    <property type="protein sequence ID" value="CAB4628635.1"/>
    <property type="molecule type" value="Genomic_DNA"/>
</dbReference>
<dbReference type="PANTHER" id="PTHR18895">
    <property type="entry name" value="HEMK METHYLTRANSFERASE"/>
    <property type="match status" value="1"/>
</dbReference>
<evidence type="ECO:0000313" key="6">
    <source>
        <dbReference type="EMBL" id="CAB4628635.1"/>
    </source>
</evidence>
<dbReference type="InterPro" id="IPR029063">
    <property type="entry name" value="SAM-dependent_MTases_sf"/>
</dbReference>
<evidence type="ECO:0000259" key="5">
    <source>
        <dbReference type="Pfam" id="PF17827"/>
    </source>
</evidence>
<sequence length="282" mass="30009">MLLGDIIGHAAKQFEKVGIDSAVADAELLAGHVLGLSRGGVQAACISGVEISTEEADQIFINYGRRQAREPLQHITGVAYFRNLELNVGSGVFIPRPETEFVAQLAINELLELDSPIAVDLGTGSGAIALAMATEVAGCKVFAVEKSPEALVYTQKNFEKYAGSNAQLADGDLSNCFPELNEKVSLVVSNPPYIPEQAIPRDPEVRLFDPAQALYGGADGMSVMHKVSATARRLLVPGGRLVVEHADSQGLQVCQLLLADGFSQVQSHQDLTGRDRAVTATK</sequence>
<dbReference type="NCBIfam" id="TIGR03534">
    <property type="entry name" value="RF_mod_PrmC"/>
    <property type="match status" value="1"/>
</dbReference>
<evidence type="ECO:0000256" key="2">
    <source>
        <dbReference type="ARBA" id="ARBA00022679"/>
    </source>
</evidence>
<accession>A0A6J6IW20</accession>
<dbReference type="HAMAP" id="MF_02126">
    <property type="entry name" value="RF_methyltr_PrmC"/>
    <property type="match status" value="1"/>
</dbReference>
<dbReference type="GO" id="GO:0102559">
    <property type="term" value="F:peptide chain release factor N(5)-glutamine methyltransferase activity"/>
    <property type="evidence" value="ECO:0007669"/>
    <property type="project" value="UniProtKB-EC"/>
</dbReference>
<dbReference type="Pfam" id="PF17827">
    <property type="entry name" value="PrmC_N"/>
    <property type="match status" value="1"/>
</dbReference>
<dbReference type="Pfam" id="PF13847">
    <property type="entry name" value="Methyltransf_31"/>
    <property type="match status" value="1"/>
</dbReference>
<feature type="domain" description="Methyltransferase" evidence="4">
    <location>
        <begin position="119"/>
        <end position="248"/>
    </location>
</feature>
<gene>
    <name evidence="6" type="ORF">UFOPK2044_00225</name>
</gene>
<dbReference type="InterPro" id="IPR019874">
    <property type="entry name" value="RF_methyltr_PrmC"/>
</dbReference>
<dbReference type="PROSITE" id="PS00092">
    <property type="entry name" value="N6_MTASE"/>
    <property type="match status" value="1"/>
</dbReference>
<dbReference type="NCBIfam" id="TIGR00536">
    <property type="entry name" value="hemK_fam"/>
    <property type="match status" value="1"/>
</dbReference>
<keyword evidence="1" id="KW-0489">Methyltransferase</keyword>
<protein>
    <submittedName>
        <fullName evidence="6">Unannotated protein</fullName>
    </submittedName>
</protein>
<dbReference type="PANTHER" id="PTHR18895:SF74">
    <property type="entry name" value="MTRF1L RELEASE FACTOR GLUTAMINE METHYLTRANSFERASE"/>
    <property type="match status" value="1"/>
</dbReference>
<dbReference type="CDD" id="cd02440">
    <property type="entry name" value="AdoMet_MTases"/>
    <property type="match status" value="1"/>
</dbReference>
<feature type="domain" description="Release factor glutamine methyltransferase N-terminal" evidence="5">
    <location>
        <begin position="7"/>
        <end position="77"/>
    </location>
</feature>
<dbReference type="GO" id="GO:0032259">
    <property type="term" value="P:methylation"/>
    <property type="evidence" value="ECO:0007669"/>
    <property type="project" value="UniProtKB-KW"/>
</dbReference>
<dbReference type="AlphaFoldDB" id="A0A6J6IW20"/>
<dbReference type="Gene3D" id="3.40.50.150">
    <property type="entry name" value="Vaccinia Virus protein VP39"/>
    <property type="match status" value="1"/>
</dbReference>
<dbReference type="InterPro" id="IPR040758">
    <property type="entry name" value="PrmC_N"/>
</dbReference>
<organism evidence="6">
    <name type="scientific">freshwater metagenome</name>
    <dbReference type="NCBI Taxonomy" id="449393"/>
    <lineage>
        <taxon>unclassified sequences</taxon>
        <taxon>metagenomes</taxon>
        <taxon>ecological metagenomes</taxon>
    </lineage>
</organism>
<keyword evidence="3" id="KW-0949">S-adenosyl-L-methionine</keyword>
<evidence type="ECO:0000256" key="3">
    <source>
        <dbReference type="ARBA" id="ARBA00022691"/>
    </source>
</evidence>
<dbReference type="InterPro" id="IPR025714">
    <property type="entry name" value="Methyltranfer_dom"/>
</dbReference>
<dbReference type="InterPro" id="IPR004556">
    <property type="entry name" value="HemK-like"/>
</dbReference>
<reference evidence="6" key="1">
    <citation type="submission" date="2020-05" db="EMBL/GenBank/DDBJ databases">
        <authorList>
            <person name="Chiriac C."/>
            <person name="Salcher M."/>
            <person name="Ghai R."/>
            <person name="Kavagutti S V."/>
        </authorList>
    </citation>
    <scope>NUCLEOTIDE SEQUENCE</scope>
</reference>
<dbReference type="InterPro" id="IPR050320">
    <property type="entry name" value="N5-glutamine_MTase"/>
</dbReference>